<dbReference type="PANTHER" id="PTHR45670:SF1">
    <property type="entry name" value="E3 UBIQUITIN-PROTEIN LIGASE HECTD1"/>
    <property type="match status" value="1"/>
</dbReference>
<dbReference type="Pfam" id="PF25579">
    <property type="entry name" value="TPR_TRIP12_N"/>
    <property type="match status" value="1"/>
</dbReference>
<dbReference type="InterPro" id="IPR000569">
    <property type="entry name" value="HECT_dom"/>
</dbReference>
<dbReference type="GO" id="GO:0061630">
    <property type="term" value="F:ubiquitin protein ligase activity"/>
    <property type="evidence" value="ECO:0007669"/>
    <property type="project" value="UniProtKB-EC"/>
</dbReference>
<proteinExistence type="inferred from homology"/>
<dbReference type="CDD" id="cd00078">
    <property type="entry name" value="HECTc"/>
    <property type="match status" value="1"/>
</dbReference>
<feature type="region of interest" description="Disordered" evidence="7">
    <location>
        <begin position="938"/>
        <end position="978"/>
    </location>
</feature>
<accession>A0A2U9R1K6</accession>
<feature type="transmembrane region" description="Helical" evidence="8">
    <location>
        <begin position="137"/>
        <end position="155"/>
    </location>
</feature>
<organism evidence="10 11">
    <name type="scientific">Pichia kudriavzevii</name>
    <name type="common">Yeast</name>
    <name type="synonym">Issatchenkia orientalis</name>
    <dbReference type="NCBI Taxonomy" id="4909"/>
    <lineage>
        <taxon>Eukaryota</taxon>
        <taxon>Fungi</taxon>
        <taxon>Dikarya</taxon>
        <taxon>Ascomycota</taxon>
        <taxon>Saccharomycotina</taxon>
        <taxon>Pichiomycetes</taxon>
        <taxon>Pichiales</taxon>
        <taxon>Pichiaceae</taxon>
        <taxon>Pichia</taxon>
    </lineage>
</organism>
<evidence type="ECO:0000313" key="11">
    <source>
        <dbReference type="Proteomes" id="UP000249293"/>
    </source>
</evidence>
<dbReference type="OrthoDB" id="423283at2759"/>
<dbReference type="RefSeq" id="XP_029320661.1">
    <property type="nucleotide sequence ID" value="XM_029464802.1"/>
</dbReference>
<feature type="compositionally biased region" description="Acidic residues" evidence="7">
    <location>
        <begin position="224"/>
        <end position="233"/>
    </location>
</feature>
<feature type="region of interest" description="Disordered" evidence="7">
    <location>
        <begin position="367"/>
        <end position="412"/>
    </location>
</feature>
<dbReference type="InterPro" id="IPR035983">
    <property type="entry name" value="Hect_E3_ubiquitin_ligase"/>
</dbReference>
<sequence length="1844" mass="209408">MTFFFPRINLDPFQSLRISCKTGVLTSSRPNTKVYLYVSRASLISSKILSLFSLPLESVWAKVTNLDLFDLGMVFGVVFTGLLLNKKLSTIKVKTNFFFMKNFKLRKKTAVKKKKDSKQKRKILRERKKKQKKGSAVSCRCVCVCFFFFFFGFLMDSCSSRRRFRETTDLVVRNIFRKKPTDKSNRRSEEREIIEMVDRPKKSPRSNDSDIDLSDADDGHGYDDEMNDSDEESVLQRLTGNYRRFSETQRFREREQNNASLDIDGLESNVPIHARNLNESSFDDDIGLDDEDMDAFLGEESDDENRDVGSAEEGREDHEEEGEEQLQRGNEEDEIDSFENSSFAHSAALAMLANALSSSGRTSDEVSELEHFINQTRGRSFPSNNQNSVEGRNLSEGETRENSSNRHGNQSPNMFFMNSLLNHVIPHRSSRIAGLIDGLNTHDNAYLIMETLNEISSSLLMMSSIQSERQVPTFKLAEALVRVINEYPDDLELQLVGCRCIYNLAEVNFNCISEIVSAGVIETLNEKLLDLSYIDMAEQALQALEIISRRAGRQCLVKGSVPIVLAYLDFFTIHAQRKALQICANASVNIPQTKASDVQTAFATIKSVATTYPDPQCVESAWIFIANTIKSFQYTPSLLTNLLDLEFLQKICNIFPLALGNGNRSSGLVKFKTCIFLLNSFTMLANNSSKFSNNLLTECDIVSMITKSFASYSNAIDSNDIDSQSSVSIDVLLKCPKDLLIAFLKLISVLLPLKDSSTKFNNHNDVGNYTQSHQSANLEKIKLLESEHNNMNNFFSSIFPLLLNIYDATVEYRVRRLVLIVVLRLIHLMAPEQLEKIVYHSKITLTLASSITHGKNLFKNKVGKQKEKELTRNYSLLYGSLLITQSLINCNPEVFLSDFMKEGLISQMKDLSAIFQSEFQNIVDHDIESSAGLYDFSTQEISDESSSDNIEIDYEEEEEEEESDSYGGDYEEDESHVHQAEINDLDSATEGLSQRIPYKNGTENTSLFKQKAFSIMDDGLGDLSMRSILDSLSALSISIHDDYDRLLASNKVVKSENFQFLESFKEKLDADLAQLNRSDWDQLWSSFANSLHPKANGSAISSFELISSGVVQKLVEVFETHKDHNLAMHKSFQHVFCSSFSPCVNEQASPLAFIVKALEEALDRNESFGIVGSDSDINRTPKFRTASMTKQMRVKLQPCDSDTTGQVRGFLLVVHAIATFETIQNFIKSSKSINIRNTTNLNSSSLDGDFHYDFYLNGEKVPSDATIYGAIYKSLENKYAQLGSTRENIMKTTHVIQYKTVPGKLVLDDNSANEETLVDPLEIIADKNILMILKLLKILHSFNSNIPNPSTSDNIFMNYKLTAKLNRQLDEPLIVASGILPEWSVILPREFPFLFPIETRIFFLKSTSFGYSRLIDYWLNRSKEENTNNNHSGRTAMLGRSIRHKLRISRERIFSSTVKVMESYATNPGLLEIEFFDEVGSGLGPTLEFYSEVSKSFSRVKLHMWRSDQYCKQQNTDVSKDKHEVHIHNAHGLFPRPLHKMDPHLNNTLLYFKVLGKFLARSFIDSRLIDFHFNPLFFQLAMKYACFEPMRVSLEESIELIKLIDESLSSSLRHLNLYLTEFRHTPEEERADFKIMGATVSDLMLTFVLPGYEEIKLIPGGDDVSVTAENLDLYISAIVEYTLYDGVSQQIKSFVDGFSEVFPFSSLKLFSPEELTRLSGNAVENWSVETLLAVVRSDHGYTNHSQQIEWLIDIMSKFEKEERRKFLKFITGSPRLPFNGFKGLSPPFTVVLKHTEDNLRPDDYLPSVMTCANYLKLPRYSSREVMLAKIKQAMNEGTNAFLLS</sequence>
<feature type="compositionally biased region" description="Polar residues" evidence="7">
    <location>
        <begin position="373"/>
        <end position="390"/>
    </location>
</feature>
<dbReference type="Pfam" id="PF00632">
    <property type="entry name" value="HECT"/>
    <property type="match status" value="1"/>
</dbReference>
<dbReference type="PANTHER" id="PTHR45670">
    <property type="entry name" value="E3 UBIQUITIN-PROTEIN LIGASE TRIP12"/>
    <property type="match status" value="1"/>
</dbReference>
<dbReference type="Gene3D" id="3.30.2410.10">
    <property type="entry name" value="Hect, E3 ligase catalytic domain"/>
    <property type="match status" value="1"/>
</dbReference>
<feature type="domain" description="HECT" evidence="9">
    <location>
        <begin position="1484"/>
        <end position="1844"/>
    </location>
</feature>
<protein>
    <recommendedName>
        <fullName evidence="3">HECT-type E3 ubiquitin transferase</fullName>
        <ecNumber evidence="3">2.3.2.26</ecNumber>
    </recommendedName>
</protein>
<feature type="active site" description="Glycyl thioester intermediate" evidence="6">
    <location>
        <position position="1811"/>
    </location>
</feature>
<feature type="compositionally biased region" description="Basic and acidic residues" evidence="7">
    <location>
        <begin position="181"/>
        <end position="208"/>
    </location>
</feature>
<keyword evidence="8" id="KW-0812">Transmembrane</keyword>
<comment type="catalytic activity">
    <reaction evidence="1">
        <text>S-ubiquitinyl-[E2 ubiquitin-conjugating enzyme]-L-cysteine + [acceptor protein]-L-lysine = [E2 ubiquitin-conjugating enzyme]-L-cysteine + N(6)-ubiquitinyl-[acceptor protein]-L-lysine.</text>
        <dbReference type="EC" id="2.3.2.26"/>
    </reaction>
</comment>
<gene>
    <name evidence="10" type="ORF">C5L36_0B04350</name>
</gene>
<comment type="similarity">
    <text evidence="2">Belongs to the UPL family. K-HECT subfamily.</text>
</comment>
<dbReference type="PROSITE" id="PS50237">
    <property type="entry name" value="HECT"/>
    <property type="match status" value="1"/>
</dbReference>
<dbReference type="InterPro" id="IPR057948">
    <property type="entry name" value="TPR_TRIP12_N"/>
</dbReference>
<keyword evidence="5 6" id="KW-0833">Ubl conjugation pathway</keyword>
<dbReference type="Gene3D" id="1.25.10.10">
    <property type="entry name" value="Leucine-rich Repeat Variant"/>
    <property type="match status" value="1"/>
</dbReference>
<dbReference type="InterPro" id="IPR016024">
    <property type="entry name" value="ARM-type_fold"/>
</dbReference>
<dbReference type="GeneID" id="40382949"/>
<feature type="region of interest" description="Disordered" evidence="7">
    <location>
        <begin position="181"/>
        <end position="233"/>
    </location>
</feature>
<evidence type="ECO:0000313" key="10">
    <source>
        <dbReference type="EMBL" id="AWU75184.1"/>
    </source>
</evidence>
<keyword evidence="4" id="KW-0808">Transferase</keyword>
<feature type="transmembrane region" description="Helical" evidence="8">
    <location>
        <begin position="68"/>
        <end position="85"/>
    </location>
</feature>
<dbReference type="SUPFAM" id="SSF48371">
    <property type="entry name" value="ARM repeat"/>
    <property type="match status" value="1"/>
</dbReference>
<evidence type="ECO:0000256" key="5">
    <source>
        <dbReference type="ARBA" id="ARBA00022786"/>
    </source>
</evidence>
<evidence type="ECO:0000256" key="6">
    <source>
        <dbReference type="PROSITE-ProRule" id="PRU00104"/>
    </source>
</evidence>
<evidence type="ECO:0000256" key="4">
    <source>
        <dbReference type="ARBA" id="ARBA00022679"/>
    </source>
</evidence>
<name>A0A2U9R1K6_PICKU</name>
<dbReference type="GO" id="GO:0043161">
    <property type="term" value="P:proteasome-mediated ubiquitin-dependent protein catabolic process"/>
    <property type="evidence" value="ECO:0007669"/>
    <property type="project" value="TreeGrafter"/>
</dbReference>
<dbReference type="GO" id="GO:0016607">
    <property type="term" value="C:nuclear speck"/>
    <property type="evidence" value="ECO:0007669"/>
    <property type="project" value="TreeGrafter"/>
</dbReference>
<dbReference type="EMBL" id="CP028774">
    <property type="protein sequence ID" value="AWU75184.1"/>
    <property type="molecule type" value="Genomic_DNA"/>
</dbReference>
<evidence type="ECO:0000256" key="8">
    <source>
        <dbReference type="SAM" id="Phobius"/>
    </source>
</evidence>
<dbReference type="Gene3D" id="3.30.2160.10">
    <property type="entry name" value="Hect, E3 ligase catalytic domain"/>
    <property type="match status" value="1"/>
</dbReference>
<keyword evidence="8" id="KW-1133">Transmembrane helix</keyword>
<dbReference type="VEuPathDB" id="FungiDB:C5L36_0B04350"/>
<reference evidence="10 11" key="1">
    <citation type="submission" date="2018-06" db="EMBL/GenBank/DDBJ databases">
        <title>Population genomics shows no distinction between pathogenic Candida krusei and environmental Pichia kudriavzevii: One species, four names.</title>
        <authorList>
            <person name="Douglass A.P."/>
            <person name="Offei B."/>
            <person name="Braun-Galleani S."/>
            <person name="Coughlan A.Y."/>
            <person name="Martos A."/>
            <person name="Ortiz-Merino R.A."/>
            <person name="Byrne K.P."/>
            <person name="Wolfe K.H."/>
        </authorList>
    </citation>
    <scope>NUCLEOTIDE SEQUENCE [LARGE SCALE GENOMIC DNA]</scope>
    <source>
        <strain evidence="10 11">CBS573</strain>
    </source>
</reference>
<feature type="compositionally biased region" description="Basic and acidic residues" evidence="7">
    <location>
        <begin position="306"/>
        <end position="317"/>
    </location>
</feature>
<feature type="compositionally biased region" description="Basic and acidic residues" evidence="7">
    <location>
        <begin position="393"/>
        <end position="404"/>
    </location>
</feature>
<dbReference type="STRING" id="4909.A0A2U9R1K6"/>
<dbReference type="KEGG" id="pkz:C5L36_0B04350"/>
<keyword evidence="11" id="KW-1185">Reference proteome</keyword>
<dbReference type="Proteomes" id="UP000249293">
    <property type="component" value="Chromosome 2"/>
</dbReference>
<dbReference type="SUPFAM" id="SSF56204">
    <property type="entry name" value="Hect, E3 ligase catalytic domain"/>
    <property type="match status" value="1"/>
</dbReference>
<dbReference type="Gene3D" id="3.90.1750.10">
    <property type="entry name" value="Hect, E3 ligase catalytic domains"/>
    <property type="match status" value="1"/>
</dbReference>
<dbReference type="SMART" id="SM00119">
    <property type="entry name" value="HECTc"/>
    <property type="match status" value="1"/>
</dbReference>
<evidence type="ECO:0000256" key="2">
    <source>
        <dbReference type="ARBA" id="ARBA00006331"/>
    </source>
</evidence>
<dbReference type="EC" id="2.3.2.26" evidence="3"/>
<evidence type="ECO:0000256" key="1">
    <source>
        <dbReference type="ARBA" id="ARBA00000885"/>
    </source>
</evidence>
<evidence type="ECO:0000256" key="3">
    <source>
        <dbReference type="ARBA" id="ARBA00012485"/>
    </source>
</evidence>
<dbReference type="GO" id="GO:0000209">
    <property type="term" value="P:protein polyubiquitination"/>
    <property type="evidence" value="ECO:0007669"/>
    <property type="project" value="TreeGrafter"/>
</dbReference>
<evidence type="ECO:0000256" key="7">
    <source>
        <dbReference type="SAM" id="MobiDB-lite"/>
    </source>
</evidence>
<feature type="compositionally biased region" description="Acidic residues" evidence="7">
    <location>
        <begin position="941"/>
        <end position="974"/>
    </location>
</feature>
<keyword evidence="8" id="KW-0472">Membrane</keyword>
<dbReference type="InterPro" id="IPR011989">
    <property type="entry name" value="ARM-like"/>
</dbReference>
<feature type="region of interest" description="Disordered" evidence="7">
    <location>
        <begin position="298"/>
        <end position="338"/>
    </location>
</feature>
<evidence type="ECO:0000259" key="9">
    <source>
        <dbReference type="PROSITE" id="PS50237"/>
    </source>
</evidence>
<dbReference type="InterPro" id="IPR045322">
    <property type="entry name" value="HECTD1/TRIP12-like"/>
</dbReference>